<feature type="domain" description="Exonuclease" evidence="5">
    <location>
        <begin position="76"/>
        <end position="258"/>
    </location>
</feature>
<dbReference type="Proteomes" id="UP000481583">
    <property type="component" value="Unassembled WGS sequence"/>
</dbReference>
<evidence type="ECO:0000313" key="7">
    <source>
        <dbReference type="Proteomes" id="UP000481583"/>
    </source>
</evidence>
<name>A0A6G4U4C8_9ACTN</name>
<evidence type="ECO:0000256" key="4">
    <source>
        <dbReference type="SAM" id="MobiDB-lite"/>
    </source>
</evidence>
<dbReference type="GO" id="GO:0003676">
    <property type="term" value="F:nucleic acid binding"/>
    <property type="evidence" value="ECO:0007669"/>
    <property type="project" value="InterPro"/>
</dbReference>
<dbReference type="SMART" id="SM00479">
    <property type="entry name" value="EXOIII"/>
    <property type="match status" value="1"/>
</dbReference>
<dbReference type="Gene3D" id="3.30.420.10">
    <property type="entry name" value="Ribonuclease H-like superfamily/Ribonuclease H"/>
    <property type="match status" value="1"/>
</dbReference>
<dbReference type="SUPFAM" id="SSF53098">
    <property type="entry name" value="Ribonuclease H-like"/>
    <property type="match status" value="1"/>
</dbReference>
<keyword evidence="3 6" id="KW-0269">Exonuclease</keyword>
<evidence type="ECO:0000256" key="3">
    <source>
        <dbReference type="ARBA" id="ARBA00022839"/>
    </source>
</evidence>
<dbReference type="EMBL" id="JAAKZV010000088">
    <property type="protein sequence ID" value="NGN66228.1"/>
    <property type="molecule type" value="Genomic_DNA"/>
</dbReference>
<dbReference type="Pfam" id="PF00929">
    <property type="entry name" value="RNase_T"/>
    <property type="match status" value="1"/>
</dbReference>
<evidence type="ECO:0000259" key="5">
    <source>
        <dbReference type="SMART" id="SM00479"/>
    </source>
</evidence>
<protein>
    <submittedName>
        <fullName evidence="6">3'-5' exonuclease</fullName>
    </submittedName>
</protein>
<dbReference type="PANTHER" id="PTHR30231">
    <property type="entry name" value="DNA POLYMERASE III SUBUNIT EPSILON"/>
    <property type="match status" value="1"/>
</dbReference>
<keyword evidence="2" id="KW-0378">Hydrolase</keyword>
<dbReference type="InterPro" id="IPR036397">
    <property type="entry name" value="RNaseH_sf"/>
</dbReference>
<dbReference type="InterPro" id="IPR013520">
    <property type="entry name" value="Ribonucl_H"/>
</dbReference>
<proteinExistence type="predicted"/>
<accession>A0A6G4U4C8</accession>
<gene>
    <name evidence="6" type="ORF">G5C51_20300</name>
</gene>
<keyword evidence="1" id="KW-0540">Nuclease</keyword>
<reference evidence="6 7" key="1">
    <citation type="submission" date="2020-02" db="EMBL/GenBank/DDBJ databases">
        <title>Whole-genome analyses of novel actinobacteria.</title>
        <authorList>
            <person name="Sahin N."/>
        </authorList>
    </citation>
    <scope>NUCLEOTIDE SEQUENCE [LARGE SCALE GENOMIC DNA]</scope>
    <source>
        <strain evidence="6 7">A7024</strain>
    </source>
</reference>
<sequence length="313" mass="33261">MARGRASPGCSRRIARSSRRRGVTRGRCRRTGAGPSGLSVPHERLVTAGEERDCERRCDSSRAGGLGVSQGWLNGTLVGFDLETTGTDPREARIVTAAVIATREGDPVARREWLADPGVPIPDEAAAIHGISTARAVAEGRPAAAVADDIAEVLVGHWRAGAAVVAYNAAFDLSLLTAELARHGLPSLAERLGAGSEPGPVIDPLTIDRAVDRYRKGKRTLEAACVEYGVPLSAAHNATADALAAVRVARAIAERHPEVGEAAAWDLHRWQVGWYADWAAGYRHWLQRQGRTPAETSAIDGAWPLRSLSGSES</sequence>
<comment type="caution">
    <text evidence="6">The sequence shown here is derived from an EMBL/GenBank/DDBJ whole genome shotgun (WGS) entry which is preliminary data.</text>
</comment>
<dbReference type="GO" id="GO:0008408">
    <property type="term" value="F:3'-5' exonuclease activity"/>
    <property type="evidence" value="ECO:0007669"/>
    <property type="project" value="TreeGrafter"/>
</dbReference>
<organism evidence="6 7">
    <name type="scientific">Streptomyces coryli</name>
    <dbReference type="NCBI Taxonomy" id="1128680"/>
    <lineage>
        <taxon>Bacteria</taxon>
        <taxon>Bacillati</taxon>
        <taxon>Actinomycetota</taxon>
        <taxon>Actinomycetes</taxon>
        <taxon>Kitasatosporales</taxon>
        <taxon>Streptomycetaceae</taxon>
        <taxon>Streptomyces</taxon>
    </lineage>
</organism>
<feature type="region of interest" description="Disordered" evidence="4">
    <location>
        <begin position="1"/>
        <end position="40"/>
    </location>
</feature>
<dbReference type="GO" id="GO:0005829">
    <property type="term" value="C:cytosol"/>
    <property type="evidence" value="ECO:0007669"/>
    <property type="project" value="TreeGrafter"/>
</dbReference>
<dbReference type="AlphaFoldDB" id="A0A6G4U4C8"/>
<dbReference type="InterPro" id="IPR012337">
    <property type="entry name" value="RNaseH-like_sf"/>
</dbReference>
<evidence type="ECO:0000256" key="2">
    <source>
        <dbReference type="ARBA" id="ARBA00022801"/>
    </source>
</evidence>
<keyword evidence="7" id="KW-1185">Reference proteome</keyword>
<dbReference type="CDD" id="cd06127">
    <property type="entry name" value="DEDDh"/>
    <property type="match status" value="1"/>
</dbReference>
<dbReference type="NCBIfam" id="NF005927">
    <property type="entry name" value="PRK07942.1"/>
    <property type="match status" value="1"/>
</dbReference>
<evidence type="ECO:0000256" key="1">
    <source>
        <dbReference type="ARBA" id="ARBA00022722"/>
    </source>
</evidence>
<dbReference type="PANTHER" id="PTHR30231:SF4">
    <property type="entry name" value="PROTEIN NEN2"/>
    <property type="match status" value="1"/>
</dbReference>
<evidence type="ECO:0000313" key="6">
    <source>
        <dbReference type="EMBL" id="NGN66228.1"/>
    </source>
</evidence>
<feature type="compositionally biased region" description="Basic residues" evidence="4">
    <location>
        <begin position="13"/>
        <end position="30"/>
    </location>
</feature>